<feature type="signal peptide" evidence="1">
    <location>
        <begin position="1"/>
        <end position="20"/>
    </location>
</feature>
<organism evidence="2 3">
    <name type="scientific">Aestuariispira insulae</name>
    <dbReference type="NCBI Taxonomy" id="1461337"/>
    <lineage>
        <taxon>Bacteria</taxon>
        <taxon>Pseudomonadati</taxon>
        <taxon>Pseudomonadota</taxon>
        <taxon>Alphaproteobacteria</taxon>
        <taxon>Rhodospirillales</taxon>
        <taxon>Kiloniellaceae</taxon>
        <taxon>Aestuariispira</taxon>
    </lineage>
</organism>
<dbReference type="Proteomes" id="UP000256845">
    <property type="component" value="Unassembled WGS sequence"/>
</dbReference>
<dbReference type="RefSeq" id="WP_115936013.1">
    <property type="nucleotide sequence ID" value="NZ_QRDW01000002.1"/>
</dbReference>
<name>A0A3D9HT02_9PROT</name>
<gene>
    <name evidence="2" type="ORF">DFP90_102502</name>
</gene>
<dbReference type="EMBL" id="QRDW01000002">
    <property type="protein sequence ID" value="RED52481.1"/>
    <property type="molecule type" value="Genomic_DNA"/>
</dbReference>
<dbReference type="AlphaFoldDB" id="A0A3D9HT02"/>
<accession>A0A3D9HT02</accession>
<proteinExistence type="predicted"/>
<evidence type="ECO:0008006" key="4">
    <source>
        <dbReference type="Google" id="ProtNLM"/>
    </source>
</evidence>
<keyword evidence="3" id="KW-1185">Reference proteome</keyword>
<comment type="caution">
    <text evidence="2">The sequence shown here is derived from an EMBL/GenBank/DDBJ whole genome shotgun (WGS) entry which is preliminary data.</text>
</comment>
<evidence type="ECO:0000313" key="2">
    <source>
        <dbReference type="EMBL" id="RED52481.1"/>
    </source>
</evidence>
<keyword evidence="1" id="KW-0732">Signal</keyword>
<evidence type="ECO:0000256" key="1">
    <source>
        <dbReference type="SAM" id="SignalP"/>
    </source>
</evidence>
<sequence>MKKFALALVGAMLWGGASQAAVVDFTNRGNDEDFSFIFDLGDGLELEAIGGEGEGPDNGGPYLSFEDMFDCDSCGPNGTSLTQGFGLGSGESALDTHSSDEDILLLWFSKDVRITGLTFSSFDQDNQEDPGQSDIAHFYTVSFEEETIDLLASFTGQDNTGDPESFGGFDFTGSLFAISAAELDEGDSDFWLAAVEYDVIGNVPAPFGLSLMLLGLAATGGILRRRG</sequence>
<feature type="chain" id="PRO_5017566322" description="Secreted protein" evidence="1">
    <location>
        <begin position="21"/>
        <end position="227"/>
    </location>
</feature>
<protein>
    <recommendedName>
        <fullName evidence="4">Secreted protein</fullName>
    </recommendedName>
</protein>
<reference evidence="2 3" key="1">
    <citation type="submission" date="2018-07" db="EMBL/GenBank/DDBJ databases">
        <title>Genomic Encyclopedia of Type Strains, Phase III (KMG-III): the genomes of soil and plant-associated and newly described type strains.</title>
        <authorList>
            <person name="Whitman W."/>
        </authorList>
    </citation>
    <scope>NUCLEOTIDE SEQUENCE [LARGE SCALE GENOMIC DNA]</scope>
    <source>
        <strain evidence="2 3">CECT 8488</strain>
    </source>
</reference>
<evidence type="ECO:0000313" key="3">
    <source>
        <dbReference type="Proteomes" id="UP000256845"/>
    </source>
</evidence>